<evidence type="ECO:0000256" key="1">
    <source>
        <dbReference type="ARBA" id="ARBA00006284"/>
    </source>
</evidence>
<dbReference type="PANTHER" id="PTHR21599:SF0">
    <property type="entry name" value="GLYCERATE KINASE"/>
    <property type="match status" value="1"/>
</dbReference>
<evidence type="ECO:0000313" key="5">
    <source>
        <dbReference type="EMBL" id="ETD70192.1"/>
    </source>
</evidence>
<dbReference type="PIRSF" id="PIRSF006078">
    <property type="entry name" value="GlxK"/>
    <property type="match status" value="1"/>
</dbReference>
<dbReference type="EMBL" id="AYSV01000090">
    <property type="protein sequence ID" value="ETD70192.1"/>
    <property type="molecule type" value="Genomic_DNA"/>
</dbReference>
<organism evidence="5 6">
    <name type="scientific">Pelistega indica</name>
    <dbReference type="NCBI Taxonomy" id="1414851"/>
    <lineage>
        <taxon>Bacteria</taxon>
        <taxon>Pseudomonadati</taxon>
        <taxon>Pseudomonadota</taxon>
        <taxon>Betaproteobacteria</taxon>
        <taxon>Burkholderiales</taxon>
        <taxon>Alcaligenaceae</taxon>
        <taxon>Pelistega</taxon>
    </lineage>
</organism>
<evidence type="ECO:0000256" key="4">
    <source>
        <dbReference type="PIRNR" id="PIRNR006078"/>
    </source>
</evidence>
<evidence type="ECO:0000256" key="3">
    <source>
        <dbReference type="ARBA" id="ARBA00022777"/>
    </source>
</evidence>
<reference evidence="5 6" key="1">
    <citation type="submission" date="2013-11" db="EMBL/GenBank/DDBJ databases">
        <title>Genomic analysis of Pelistega sp. HM-7.</title>
        <authorList>
            <person name="Kumbhare S.V."/>
            <person name="Shetty S.A."/>
            <person name="Sharma O."/>
            <person name="Dhotre D.P."/>
        </authorList>
    </citation>
    <scope>NUCLEOTIDE SEQUENCE [LARGE SCALE GENOMIC DNA]</scope>
    <source>
        <strain evidence="5 6">HM-7</strain>
    </source>
</reference>
<evidence type="ECO:0000313" key="6">
    <source>
        <dbReference type="Proteomes" id="UP000018766"/>
    </source>
</evidence>
<evidence type="ECO:0000256" key="2">
    <source>
        <dbReference type="ARBA" id="ARBA00022679"/>
    </source>
</evidence>
<gene>
    <name evidence="5" type="ORF">V757_08025</name>
</gene>
<protein>
    <submittedName>
        <fullName evidence="5">Glycerate kinase</fullName>
    </submittedName>
</protein>
<dbReference type="GO" id="GO:0008887">
    <property type="term" value="F:glycerate kinase activity"/>
    <property type="evidence" value="ECO:0007669"/>
    <property type="project" value="UniProtKB-UniRule"/>
</dbReference>
<comment type="similarity">
    <text evidence="1 4">Belongs to the glycerate kinase type-1 family.</text>
</comment>
<comment type="caution">
    <text evidence="5">The sequence shown here is derived from an EMBL/GenBank/DDBJ whole genome shotgun (WGS) entry which is preliminary data.</text>
</comment>
<dbReference type="NCBIfam" id="TIGR00045">
    <property type="entry name" value="glycerate kinase"/>
    <property type="match status" value="1"/>
</dbReference>
<dbReference type="InterPro" id="IPR004381">
    <property type="entry name" value="Glycerate_kinase"/>
</dbReference>
<dbReference type="PANTHER" id="PTHR21599">
    <property type="entry name" value="GLYCERATE KINASE"/>
    <property type="match status" value="1"/>
</dbReference>
<keyword evidence="6" id="KW-1185">Reference proteome</keyword>
<proteinExistence type="inferred from homology"/>
<dbReference type="Pfam" id="PF02595">
    <property type="entry name" value="Gly_kinase"/>
    <property type="match status" value="1"/>
</dbReference>
<dbReference type="OrthoDB" id="9774290at2"/>
<dbReference type="GO" id="GO:0031388">
    <property type="term" value="P:organic acid phosphorylation"/>
    <property type="evidence" value="ECO:0007669"/>
    <property type="project" value="UniProtKB-UniRule"/>
</dbReference>
<dbReference type="RefSeq" id="WP_023951513.1">
    <property type="nucleotide sequence ID" value="NZ_AYSV01000090.1"/>
</dbReference>
<dbReference type="Gene3D" id="3.90.1510.10">
    <property type="entry name" value="Glycerate kinase, domain 2"/>
    <property type="match status" value="1"/>
</dbReference>
<sequence>MIIVVAPDSFKESLSAVDAATAIKKGILMAQPDAEVFCIPMADGGEGTVKAIAECTNSELKSVSVCNALGENIIAEWALIDGDTAVVEMASAAGLEQINKDKRNIYTSSTYGVGLLIKDVLNYPIKKLILGLGGSATNDAGIGMLNALGVKFYDEHNQLIQACCPNNIHNISRIDISELDERLKTVNVVLASDVRNPLCGKNGASHIFGPQKGASPEQVLELDERLNNYAQLVHHTLHIDCREYAGAGAAGGLGFAALSFLNATFKPGIEVIAEYSNLEHHIKEADLVITGEGCIDEQTLQGKTIAGIANLSKRYHKPLIALGGAVRGNYQDLYTHGLSAAFSISSGPMTLQESMHNCSTLLTQKANDLMRLWSIGRQV</sequence>
<dbReference type="InterPro" id="IPR036129">
    <property type="entry name" value="Glycerate_kinase_sf"/>
</dbReference>
<name>V8G3C9_9BURK</name>
<keyword evidence="3 4" id="KW-0418">Kinase</keyword>
<dbReference type="Gene3D" id="3.40.50.10350">
    <property type="entry name" value="Glycerate kinase, domain 1"/>
    <property type="match status" value="1"/>
</dbReference>
<dbReference type="SUPFAM" id="SSF110738">
    <property type="entry name" value="Glycerate kinase I"/>
    <property type="match status" value="1"/>
</dbReference>
<dbReference type="Proteomes" id="UP000018766">
    <property type="component" value="Unassembled WGS sequence"/>
</dbReference>
<dbReference type="AlphaFoldDB" id="V8G3C9"/>
<accession>V8G3C9</accession>
<dbReference type="InterPro" id="IPR018197">
    <property type="entry name" value="Glycerate_kinase_RE-like"/>
</dbReference>
<dbReference type="InterPro" id="IPR018193">
    <property type="entry name" value="Glyc_kinase_flavodox-like_fold"/>
</dbReference>
<dbReference type="PATRIC" id="fig|1414851.3.peg.1655"/>
<keyword evidence="2 4" id="KW-0808">Transferase</keyword>